<dbReference type="EMBL" id="QGGI01000001">
    <property type="protein sequence ID" value="PWJ96711.1"/>
    <property type="molecule type" value="Genomic_DNA"/>
</dbReference>
<dbReference type="PANTHER" id="PTHR33392:SF6">
    <property type="entry name" value="POLYISOPRENYL-TEICHOIC ACID--PEPTIDOGLYCAN TEICHOIC ACID TRANSFERASE TAGU"/>
    <property type="match status" value="1"/>
</dbReference>
<evidence type="ECO:0000313" key="4">
    <source>
        <dbReference type="EMBL" id="PWJ96711.1"/>
    </source>
</evidence>
<dbReference type="InterPro" id="IPR050922">
    <property type="entry name" value="LytR/CpsA/Psr_CW_biosynth"/>
</dbReference>
<keyword evidence="2" id="KW-1133">Transmembrane helix</keyword>
<dbReference type="NCBIfam" id="TIGR00350">
    <property type="entry name" value="lytR_cpsA_psr"/>
    <property type="match status" value="1"/>
</dbReference>
<dbReference type="InterPro" id="IPR004474">
    <property type="entry name" value="LytR_CpsA_psr"/>
</dbReference>
<evidence type="ECO:0000256" key="2">
    <source>
        <dbReference type="SAM" id="Phobius"/>
    </source>
</evidence>
<organism evidence="4 5">
    <name type="scientific">Oceanotoga teriensis</name>
    <dbReference type="NCBI Taxonomy" id="515440"/>
    <lineage>
        <taxon>Bacteria</taxon>
        <taxon>Thermotogati</taxon>
        <taxon>Thermotogota</taxon>
        <taxon>Thermotogae</taxon>
        <taxon>Petrotogales</taxon>
        <taxon>Petrotogaceae</taxon>
        <taxon>Oceanotoga</taxon>
    </lineage>
</organism>
<name>A0AA45C9G1_9BACT</name>
<evidence type="ECO:0000256" key="1">
    <source>
        <dbReference type="ARBA" id="ARBA00006068"/>
    </source>
</evidence>
<dbReference type="Gene3D" id="3.40.630.190">
    <property type="entry name" value="LCP protein"/>
    <property type="match status" value="1"/>
</dbReference>
<protein>
    <submittedName>
        <fullName evidence="4">LytR family transcriptional attenuator</fullName>
    </submittedName>
</protein>
<evidence type="ECO:0000259" key="3">
    <source>
        <dbReference type="Pfam" id="PF03816"/>
    </source>
</evidence>
<sequence>MTRKIAGIATLSLLIILIISIIFSLYTNFSIKTTLKYPLYFLAIGVDSEESGVSRTDTLILVSIDEKGKTLLTPIPRDLIIKINNEERKINSVYEHFGIERLFDEIENISGIRPQKYVIFNYSIFKEIGDIISPVKIFVEKDMFYQDYHQNLNINFKRGYNNLNGSELLSYVRFRHDEYGDIGRIERQKQALFAMLKTAQERGFFTLLELVKTVNEKTTNTFEIYEMLNLYGKLKSSNLTFMQLPIKLEGNYVLIDEHNIDEFKYKISKFKDPEENEKQLWLLFTKNYENNAYSFYTYIFNNWKEKGYQIKILDKKIDFQIENKVSYIFSKNNQKIEKIKEDLEKHYEKEFKIINNDEYYLELIKFFSDNLIDTTPYDALVIMNE</sequence>
<reference evidence="4 5" key="1">
    <citation type="submission" date="2018-05" db="EMBL/GenBank/DDBJ databases">
        <title>Genomic Encyclopedia of Type Strains, Phase IV (KMG-IV): sequencing the most valuable type-strain genomes for metagenomic binning, comparative biology and taxonomic classification.</title>
        <authorList>
            <person name="Goeker M."/>
        </authorList>
    </citation>
    <scope>NUCLEOTIDE SEQUENCE [LARGE SCALE GENOMIC DNA]</scope>
    <source>
        <strain evidence="4 5">DSM 24906</strain>
    </source>
</reference>
<proteinExistence type="inferred from homology"/>
<evidence type="ECO:0000313" key="5">
    <source>
        <dbReference type="Proteomes" id="UP000245921"/>
    </source>
</evidence>
<comment type="similarity">
    <text evidence="1">Belongs to the LytR/CpsA/Psr (LCP) family.</text>
</comment>
<dbReference type="RefSeq" id="WP_158274741.1">
    <property type="nucleotide sequence ID" value="NZ_JAMHJO010000001.1"/>
</dbReference>
<feature type="domain" description="Cell envelope-related transcriptional attenuator" evidence="3">
    <location>
        <begin position="55"/>
        <end position="200"/>
    </location>
</feature>
<accession>A0AA45C9G1</accession>
<dbReference type="Proteomes" id="UP000245921">
    <property type="component" value="Unassembled WGS sequence"/>
</dbReference>
<keyword evidence="2" id="KW-0472">Membrane</keyword>
<dbReference type="Pfam" id="PF03816">
    <property type="entry name" value="LytR_cpsA_psr"/>
    <property type="match status" value="1"/>
</dbReference>
<comment type="caution">
    <text evidence="4">The sequence shown here is derived from an EMBL/GenBank/DDBJ whole genome shotgun (WGS) entry which is preliminary data.</text>
</comment>
<dbReference type="AlphaFoldDB" id="A0AA45C9G1"/>
<dbReference type="PANTHER" id="PTHR33392">
    <property type="entry name" value="POLYISOPRENYL-TEICHOIC ACID--PEPTIDOGLYCAN TEICHOIC ACID TRANSFERASE TAGU"/>
    <property type="match status" value="1"/>
</dbReference>
<keyword evidence="5" id="KW-1185">Reference proteome</keyword>
<keyword evidence="2" id="KW-0812">Transmembrane</keyword>
<feature type="transmembrane region" description="Helical" evidence="2">
    <location>
        <begin position="7"/>
        <end position="26"/>
    </location>
</feature>
<gene>
    <name evidence="4" type="ORF">C7380_101286</name>
</gene>